<dbReference type="PANTHER" id="PTHR46208:SF1">
    <property type="entry name" value="MITOCHONDRIAL IMPORT RECEPTOR SUBUNIT TOM70"/>
    <property type="match status" value="1"/>
</dbReference>
<keyword evidence="2" id="KW-0812">Transmembrane</keyword>
<evidence type="ECO:0000256" key="6">
    <source>
        <dbReference type="ARBA" id="ARBA00023136"/>
    </source>
</evidence>
<evidence type="ECO:0000256" key="5">
    <source>
        <dbReference type="ARBA" id="ARBA00022989"/>
    </source>
</evidence>
<evidence type="ECO:0000256" key="4">
    <source>
        <dbReference type="ARBA" id="ARBA00022803"/>
    </source>
</evidence>
<dbReference type="GO" id="GO:0016020">
    <property type="term" value="C:membrane"/>
    <property type="evidence" value="ECO:0007669"/>
    <property type="project" value="UniProtKB-SubCell"/>
</dbReference>
<gene>
    <name evidence="9" type="ORF">C8P68_101674</name>
</gene>
<keyword evidence="3" id="KW-0677">Repeat</keyword>
<proteinExistence type="inferred from homology"/>
<accession>A0A2T5JG77</accession>
<evidence type="ECO:0000313" key="9">
    <source>
        <dbReference type="EMBL" id="PTR01440.1"/>
    </source>
</evidence>
<dbReference type="GO" id="GO:0030943">
    <property type="term" value="F:mitochondrion targeting sequence binding"/>
    <property type="evidence" value="ECO:0007669"/>
    <property type="project" value="TreeGrafter"/>
</dbReference>
<protein>
    <recommendedName>
        <fullName evidence="11">Tetratricopeptide repeat protein</fullName>
    </recommendedName>
</protein>
<keyword evidence="5" id="KW-1133">Transmembrane helix</keyword>
<dbReference type="AlphaFoldDB" id="A0A2T5JG77"/>
<evidence type="ECO:0000256" key="7">
    <source>
        <dbReference type="ARBA" id="ARBA00038030"/>
    </source>
</evidence>
<dbReference type="Gene3D" id="1.25.40.10">
    <property type="entry name" value="Tetratricopeptide repeat domain"/>
    <property type="match status" value="3"/>
</dbReference>
<evidence type="ECO:0008006" key="11">
    <source>
        <dbReference type="Google" id="ProtNLM"/>
    </source>
</evidence>
<dbReference type="GO" id="GO:0008320">
    <property type="term" value="F:protein transmembrane transporter activity"/>
    <property type="evidence" value="ECO:0007669"/>
    <property type="project" value="TreeGrafter"/>
</dbReference>
<dbReference type="PROSITE" id="PS50005">
    <property type="entry name" value="TPR"/>
    <property type="match status" value="1"/>
</dbReference>
<organism evidence="9 10">
    <name type="scientific">Mucilaginibacter yixingensis</name>
    <dbReference type="NCBI Taxonomy" id="1295612"/>
    <lineage>
        <taxon>Bacteria</taxon>
        <taxon>Pseudomonadati</taxon>
        <taxon>Bacteroidota</taxon>
        <taxon>Sphingobacteriia</taxon>
        <taxon>Sphingobacteriales</taxon>
        <taxon>Sphingobacteriaceae</taxon>
        <taxon>Mucilaginibacter</taxon>
    </lineage>
</organism>
<comment type="similarity">
    <text evidence="7">Belongs to the Tom70 family.</text>
</comment>
<sequence>MKIHFKVTGPALGLLFAAASVSGQSINEAQKAIRTEQYQKAKAILKNLITAKPTEENQFYLGWTYLLEDYSDSAKTVFEKGIALEPKSALNYAGLGAVAKLNNNTSAMTQNFDQALALAGKHTDPYIYVARAALLKPADANLALSVLAKAEKYGAKDAEYQMAKGEANHTKLDNSAAISNYTDAQTIDPKDPGIAVAIGAIWKQAFNFDAADQKLKEALALDPNYGPAYRELAENNLLWARHDMKVASDKIKEGTAYYKKYLDLTDHSPESQMRYADFLLESGDYKTLEQVAADLAKSANTNLRIYRYLGYAAYENGNYQQGLTSINKWIGQADVKRVIPRDYLYLGRLQLKTNQDSLGMLNLSKAASLDSTFADAWSEIAGALYSKQKYAAAGDAYNNYIEKSHKGKLNDYFREGMSYYYGYSDQYYKTFDDKNAPKPDSLLLTKADSAFSYVQQKTSAKPVADVILYRARVKDLEEPDRNNIKAIAKPYYEQYISLKSTATDDRSKKSLGEAYAYLGSYYSLVAKDEAQAQDNFQKALAANPDNKQAKAYFDKKSPQAPKGK</sequence>
<comment type="caution">
    <text evidence="9">The sequence shown here is derived from an EMBL/GenBank/DDBJ whole genome shotgun (WGS) entry which is preliminary data.</text>
</comment>
<dbReference type="InterPro" id="IPR011990">
    <property type="entry name" value="TPR-like_helical_dom_sf"/>
</dbReference>
<keyword evidence="10" id="KW-1185">Reference proteome</keyword>
<name>A0A2T5JG77_9SPHI</name>
<keyword evidence="4 8" id="KW-0802">TPR repeat</keyword>
<dbReference type="InterPro" id="IPR019734">
    <property type="entry name" value="TPR_rpt"/>
</dbReference>
<dbReference type="RefSeq" id="WP_107826826.1">
    <property type="nucleotide sequence ID" value="NZ_CP160205.1"/>
</dbReference>
<dbReference type="EMBL" id="QAOQ01000001">
    <property type="protein sequence ID" value="PTR01440.1"/>
    <property type="molecule type" value="Genomic_DNA"/>
</dbReference>
<evidence type="ECO:0000313" key="10">
    <source>
        <dbReference type="Proteomes" id="UP000244168"/>
    </source>
</evidence>
<dbReference type="PANTHER" id="PTHR46208">
    <property type="entry name" value="MITOCHONDRIAL IMPORT RECEPTOR SUBUNIT TOM70"/>
    <property type="match status" value="1"/>
</dbReference>
<dbReference type="OrthoDB" id="638548at2"/>
<dbReference type="SMART" id="SM00028">
    <property type="entry name" value="TPR"/>
    <property type="match status" value="7"/>
</dbReference>
<evidence type="ECO:0000256" key="8">
    <source>
        <dbReference type="PROSITE-ProRule" id="PRU00339"/>
    </source>
</evidence>
<reference evidence="9 10" key="1">
    <citation type="submission" date="2018-04" db="EMBL/GenBank/DDBJ databases">
        <title>Genomic Encyclopedia of Archaeal and Bacterial Type Strains, Phase II (KMG-II): from individual species to whole genera.</title>
        <authorList>
            <person name="Goeker M."/>
        </authorList>
    </citation>
    <scope>NUCLEOTIDE SEQUENCE [LARGE SCALE GENOMIC DNA]</scope>
    <source>
        <strain evidence="9 10">DSM 26809</strain>
    </source>
</reference>
<comment type="subcellular location">
    <subcellularLocation>
        <location evidence="1">Membrane</location>
        <topology evidence="1">Single-pass membrane protein</topology>
    </subcellularLocation>
</comment>
<evidence type="ECO:0000256" key="1">
    <source>
        <dbReference type="ARBA" id="ARBA00004167"/>
    </source>
</evidence>
<dbReference type="Proteomes" id="UP000244168">
    <property type="component" value="Unassembled WGS sequence"/>
</dbReference>
<dbReference type="SUPFAM" id="SSF48452">
    <property type="entry name" value="TPR-like"/>
    <property type="match status" value="1"/>
</dbReference>
<evidence type="ECO:0000256" key="2">
    <source>
        <dbReference type="ARBA" id="ARBA00022692"/>
    </source>
</evidence>
<feature type="repeat" description="TPR" evidence="8">
    <location>
        <begin position="192"/>
        <end position="225"/>
    </location>
</feature>
<evidence type="ECO:0000256" key="3">
    <source>
        <dbReference type="ARBA" id="ARBA00022737"/>
    </source>
</evidence>
<dbReference type="GO" id="GO:0030150">
    <property type="term" value="P:protein import into mitochondrial matrix"/>
    <property type="evidence" value="ECO:0007669"/>
    <property type="project" value="TreeGrafter"/>
</dbReference>
<keyword evidence="6" id="KW-0472">Membrane</keyword>